<dbReference type="AlphaFoldDB" id="S8DCW3"/>
<evidence type="ECO:0000313" key="1">
    <source>
        <dbReference type="EMBL" id="EPS60648.1"/>
    </source>
</evidence>
<dbReference type="Proteomes" id="UP000015453">
    <property type="component" value="Unassembled WGS sequence"/>
</dbReference>
<gene>
    <name evidence="1" type="ORF">M569_14154</name>
</gene>
<keyword evidence="2" id="KW-1185">Reference proteome</keyword>
<reference evidence="1 2" key="1">
    <citation type="journal article" date="2013" name="BMC Genomics">
        <title>The miniature genome of a carnivorous plant Genlisea aurea contains a low number of genes and short non-coding sequences.</title>
        <authorList>
            <person name="Leushkin E.V."/>
            <person name="Sutormin R.A."/>
            <person name="Nabieva E.R."/>
            <person name="Penin A.A."/>
            <person name="Kondrashov A.S."/>
            <person name="Logacheva M.D."/>
        </authorList>
    </citation>
    <scope>NUCLEOTIDE SEQUENCE [LARGE SCALE GENOMIC DNA]</scope>
</reference>
<evidence type="ECO:0000313" key="2">
    <source>
        <dbReference type="Proteomes" id="UP000015453"/>
    </source>
</evidence>
<dbReference type="OrthoDB" id="5855668at2759"/>
<proteinExistence type="predicted"/>
<dbReference type="EMBL" id="AUSU01007400">
    <property type="protein sequence ID" value="EPS60648.1"/>
    <property type="molecule type" value="Genomic_DNA"/>
</dbReference>
<sequence length="108" mass="12347">MNNTNPLNIVPESGRADDIEFVPQICPNCFSNPKDMAFGCGHQDSDRDQDKALLNQFEIFSKVIDCWFSRSIEMDANDDDDEGKVEEVEDDEGNYWLYFIQRASFAAP</sequence>
<organism evidence="1 2">
    <name type="scientific">Genlisea aurea</name>
    <dbReference type="NCBI Taxonomy" id="192259"/>
    <lineage>
        <taxon>Eukaryota</taxon>
        <taxon>Viridiplantae</taxon>
        <taxon>Streptophyta</taxon>
        <taxon>Embryophyta</taxon>
        <taxon>Tracheophyta</taxon>
        <taxon>Spermatophyta</taxon>
        <taxon>Magnoliopsida</taxon>
        <taxon>eudicotyledons</taxon>
        <taxon>Gunneridae</taxon>
        <taxon>Pentapetalae</taxon>
        <taxon>asterids</taxon>
        <taxon>lamiids</taxon>
        <taxon>Lamiales</taxon>
        <taxon>Lentibulariaceae</taxon>
        <taxon>Genlisea</taxon>
    </lineage>
</organism>
<name>S8DCW3_9LAMI</name>
<accession>S8DCW3</accession>
<comment type="caution">
    <text evidence="1">The sequence shown here is derived from an EMBL/GenBank/DDBJ whole genome shotgun (WGS) entry which is preliminary data.</text>
</comment>
<protein>
    <submittedName>
        <fullName evidence="1">Uncharacterized protein</fullName>
    </submittedName>
</protein>